<dbReference type="PANTHER" id="PTHR33406:SF12">
    <property type="entry name" value="BLR2997 PROTEIN"/>
    <property type="match status" value="1"/>
</dbReference>
<accession>A0A517Z366</accession>
<feature type="transmembrane region" description="Helical" evidence="6">
    <location>
        <begin position="364"/>
        <end position="386"/>
    </location>
</feature>
<dbReference type="PANTHER" id="PTHR33406">
    <property type="entry name" value="MEMBRANE PROTEIN MJ1562-RELATED"/>
    <property type="match status" value="1"/>
</dbReference>
<evidence type="ECO:0000256" key="3">
    <source>
        <dbReference type="ARBA" id="ARBA00022692"/>
    </source>
</evidence>
<dbReference type="Pfam" id="PF03176">
    <property type="entry name" value="MMPL"/>
    <property type="match status" value="2"/>
</dbReference>
<dbReference type="InterPro" id="IPR050545">
    <property type="entry name" value="Mycobact_MmpL"/>
</dbReference>
<dbReference type="EMBL" id="CP036275">
    <property type="protein sequence ID" value="QDU36913.1"/>
    <property type="molecule type" value="Genomic_DNA"/>
</dbReference>
<feature type="transmembrane region" description="Helical" evidence="6">
    <location>
        <begin position="6"/>
        <end position="26"/>
    </location>
</feature>
<dbReference type="AlphaFoldDB" id="A0A517Z366"/>
<dbReference type="Gene3D" id="1.20.1640.10">
    <property type="entry name" value="Multidrug efflux transporter AcrB transmembrane domain"/>
    <property type="match status" value="2"/>
</dbReference>
<evidence type="ECO:0000256" key="6">
    <source>
        <dbReference type="SAM" id="Phobius"/>
    </source>
</evidence>
<evidence type="ECO:0000313" key="8">
    <source>
        <dbReference type="EMBL" id="QDU36913.1"/>
    </source>
</evidence>
<keyword evidence="9" id="KW-1185">Reference proteome</keyword>
<feature type="transmembrane region" description="Helical" evidence="6">
    <location>
        <begin position="317"/>
        <end position="343"/>
    </location>
</feature>
<dbReference type="OrthoDB" id="2112773at2"/>
<evidence type="ECO:0000256" key="1">
    <source>
        <dbReference type="ARBA" id="ARBA00004651"/>
    </source>
</evidence>
<reference evidence="8 9" key="1">
    <citation type="submission" date="2019-02" db="EMBL/GenBank/DDBJ databases">
        <title>Deep-cultivation of Planctomycetes and their phenomic and genomic characterization uncovers novel biology.</title>
        <authorList>
            <person name="Wiegand S."/>
            <person name="Jogler M."/>
            <person name="Boedeker C."/>
            <person name="Pinto D."/>
            <person name="Vollmers J."/>
            <person name="Rivas-Marin E."/>
            <person name="Kohn T."/>
            <person name="Peeters S.H."/>
            <person name="Heuer A."/>
            <person name="Rast P."/>
            <person name="Oberbeckmann S."/>
            <person name="Bunk B."/>
            <person name="Jeske O."/>
            <person name="Meyerdierks A."/>
            <person name="Storesund J.E."/>
            <person name="Kallscheuer N."/>
            <person name="Luecker S."/>
            <person name="Lage O.M."/>
            <person name="Pohl T."/>
            <person name="Merkel B.J."/>
            <person name="Hornburger P."/>
            <person name="Mueller R.-W."/>
            <person name="Bruemmer F."/>
            <person name="Labrenz M."/>
            <person name="Spormann A.M."/>
            <person name="Op den Camp H."/>
            <person name="Overmann J."/>
            <person name="Amann R."/>
            <person name="Jetten M.S.M."/>
            <person name="Mascher T."/>
            <person name="Medema M.H."/>
            <person name="Devos D.P."/>
            <person name="Kaster A.-K."/>
            <person name="Ovreas L."/>
            <person name="Rohde M."/>
            <person name="Galperin M.Y."/>
            <person name="Jogler C."/>
        </authorList>
    </citation>
    <scope>NUCLEOTIDE SEQUENCE [LARGE SCALE GENOMIC DNA]</scope>
    <source>
        <strain evidence="8 9">Mal4</strain>
    </source>
</reference>
<keyword evidence="2" id="KW-1003">Cell membrane</keyword>
<feature type="transmembrane region" description="Helical" evidence="6">
    <location>
        <begin position="644"/>
        <end position="670"/>
    </location>
</feature>
<keyword evidence="5 6" id="KW-0472">Membrane</keyword>
<gene>
    <name evidence="8" type="ORF">Mal4_12140</name>
</gene>
<keyword evidence="3 6" id="KW-0812">Transmembrane</keyword>
<proteinExistence type="predicted"/>
<evidence type="ECO:0000313" key="9">
    <source>
        <dbReference type="Proteomes" id="UP000320496"/>
    </source>
</evidence>
<feature type="transmembrane region" description="Helical" evidence="6">
    <location>
        <begin position="602"/>
        <end position="623"/>
    </location>
</feature>
<evidence type="ECO:0000256" key="5">
    <source>
        <dbReference type="ARBA" id="ARBA00023136"/>
    </source>
</evidence>
<feature type="domain" description="Membrane transport protein MMPL" evidence="7">
    <location>
        <begin position="515"/>
        <end position="701"/>
    </location>
</feature>
<feature type="transmembrane region" description="Helical" evidence="6">
    <location>
        <begin position="210"/>
        <end position="230"/>
    </location>
</feature>
<feature type="transmembrane region" description="Helical" evidence="6">
    <location>
        <begin position="676"/>
        <end position="701"/>
    </location>
</feature>
<dbReference type="RefSeq" id="WP_145367524.1">
    <property type="nucleotide sequence ID" value="NZ_CP036275.1"/>
</dbReference>
<dbReference type="Proteomes" id="UP000320496">
    <property type="component" value="Chromosome"/>
</dbReference>
<name>A0A517Z366_9PLAN</name>
<dbReference type="SUPFAM" id="SSF82866">
    <property type="entry name" value="Multidrug efflux transporter AcrB transmembrane domain"/>
    <property type="match status" value="2"/>
</dbReference>
<dbReference type="KEGG" id="mri:Mal4_12140"/>
<dbReference type="InterPro" id="IPR004869">
    <property type="entry name" value="MMPL_dom"/>
</dbReference>
<protein>
    <submittedName>
        <fullName evidence="8">MMPL family protein</fullName>
    </submittedName>
</protein>
<feature type="transmembrane region" description="Helical" evidence="6">
    <location>
        <begin position="237"/>
        <end position="262"/>
    </location>
</feature>
<organism evidence="8 9">
    <name type="scientific">Maioricimonas rarisocia</name>
    <dbReference type="NCBI Taxonomy" id="2528026"/>
    <lineage>
        <taxon>Bacteria</taxon>
        <taxon>Pseudomonadati</taxon>
        <taxon>Planctomycetota</taxon>
        <taxon>Planctomycetia</taxon>
        <taxon>Planctomycetales</taxon>
        <taxon>Planctomycetaceae</taxon>
        <taxon>Maioricimonas</taxon>
    </lineage>
</organism>
<evidence type="ECO:0000256" key="4">
    <source>
        <dbReference type="ARBA" id="ARBA00022989"/>
    </source>
</evidence>
<comment type="subcellular location">
    <subcellularLocation>
        <location evidence="1">Cell membrane</location>
        <topology evidence="1">Multi-pass membrane protein</topology>
    </subcellularLocation>
</comment>
<sequence length="723" mass="79609">MAAFLHRYHRFLLLAFGLTLPIVLYVTDQMRSNNDLEVWLPQSSQARTEYLEFTDAFGGDEFVLIAVDLTPTDPELIEAVCRRLDDLAEVRTCWSPERMQGVMEEFGVDQAQRRERIERLLVGEETSLQGIVALLSPEGRADRTGTVARINEVLDYCQLADEQAYVAGVPVFVAELDRIGSKEANVKYFVVTLIICLGLLFLTIRDWKLTGLVFAATVWAINATHVLICLVGGEMNLILNSISVLVMVFTMAVIVHYLHYFWDAQDADLEPNAERRSARHAAAALRQAWRPSGLATLTTCIGVISLAWSDIRPVQQFAVAAAMGAVVALFTGLIATPALVILCPTRRPAALLPRIDFEGYAERILRARLPLVVGGVAVLMLVSVGLTKLRSEMDPMQFLPANSRLLSGCLRIEDELTRVDSVEAVVDFGTDDAPILEKLQRVRRLEAIMREHPAVEHTMSLASFFPESLSGNFLDASRTLQKAQEQSSYDDFTACDYRLWRISARVNTRGEWAREEVLATLSEKLAGEPVHFTGMAPLLETAQLEIFDGFWKSVLTAFALISLAMMASLRSIRLGLVAMIPNMWPLCLVFGLLGWAGQPVDIAMLLSGSIALGISVDGTFHYVSRYRRLRAAGQSDWSALRTALVETGLPLTQATLITAAGLLGLMLSSFGPTVRFGVLMIAMLMAALVGDLVLLPALLGLRKRPTEDASTRPADAYKTAHAA</sequence>
<feature type="domain" description="Membrane transport protein MMPL" evidence="7">
    <location>
        <begin position="138"/>
        <end position="346"/>
    </location>
</feature>
<dbReference type="GO" id="GO:0005886">
    <property type="term" value="C:plasma membrane"/>
    <property type="evidence" value="ECO:0007669"/>
    <property type="project" value="UniProtKB-SubCell"/>
</dbReference>
<feature type="transmembrane region" description="Helical" evidence="6">
    <location>
        <begin position="186"/>
        <end position="204"/>
    </location>
</feature>
<keyword evidence="4 6" id="KW-1133">Transmembrane helix</keyword>
<evidence type="ECO:0000256" key="2">
    <source>
        <dbReference type="ARBA" id="ARBA00022475"/>
    </source>
</evidence>
<evidence type="ECO:0000259" key="7">
    <source>
        <dbReference type="Pfam" id="PF03176"/>
    </source>
</evidence>
<feature type="transmembrane region" description="Helical" evidence="6">
    <location>
        <begin position="576"/>
        <end position="596"/>
    </location>
</feature>